<dbReference type="SMART" id="SM01093">
    <property type="entry name" value="CP12"/>
    <property type="match status" value="1"/>
</dbReference>
<dbReference type="AlphaFoldDB" id="A0A6H1U1F5"/>
<dbReference type="PANTHER" id="PTHR33921">
    <property type="entry name" value="CALVIN CYCLE PROTEIN CP12-2, CHLOROPLASTIC"/>
    <property type="match status" value="1"/>
</dbReference>
<feature type="domain" description="CP12" evidence="1">
    <location>
        <begin position="49"/>
        <end position="118"/>
    </location>
</feature>
<dbReference type="InterPro" id="IPR003823">
    <property type="entry name" value="CP12_dom"/>
</dbReference>
<name>A0A6H1U1F5_9CYAN</name>
<proteinExistence type="predicted"/>
<organism evidence="2 3">
    <name type="scientific">Oxynema aestuarii AP17</name>
    <dbReference type="NCBI Taxonomy" id="2064643"/>
    <lineage>
        <taxon>Bacteria</taxon>
        <taxon>Bacillati</taxon>
        <taxon>Cyanobacteriota</taxon>
        <taxon>Cyanophyceae</taxon>
        <taxon>Oscillatoriophycideae</taxon>
        <taxon>Oscillatoriales</taxon>
        <taxon>Oscillatoriaceae</taxon>
        <taxon>Oxynema</taxon>
        <taxon>Oxynema aestuarii</taxon>
    </lineage>
</organism>
<gene>
    <name evidence="2" type="ORF">HCG48_15730</name>
</gene>
<evidence type="ECO:0000313" key="2">
    <source>
        <dbReference type="EMBL" id="QIZ71853.1"/>
    </source>
</evidence>
<dbReference type="Proteomes" id="UP000500857">
    <property type="component" value="Chromosome"/>
</dbReference>
<accession>A0A6H1U1F5</accession>
<sequence>MRSKNDGFRRIHSVKEPQIYISGGIHLMSPTFASSATPLGVSPYAEKTLGDRIDDAIAEARAITDEKGVESRESAVAWDIVEELLSASAHRREKLPKNAFEVYCSEHPEAQEARMYDV</sequence>
<dbReference type="EMBL" id="CP051167">
    <property type="protein sequence ID" value="QIZ71853.1"/>
    <property type="molecule type" value="Genomic_DNA"/>
</dbReference>
<evidence type="ECO:0000313" key="3">
    <source>
        <dbReference type="Proteomes" id="UP000500857"/>
    </source>
</evidence>
<keyword evidence="3" id="KW-1185">Reference proteome</keyword>
<protein>
    <recommendedName>
        <fullName evidence="1">CP12 domain-containing protein</fullName>
    </recommendedName>
</protein>
<dbReference type="Pfam" id="PF02672">
    <property type="entry name" value="CP12"/>
    <property type="match status" value="1"/>
</dbReference>
<dbReference type="PANTHER" id="PTHR33921:SF15">
    <property type="entry name" value="CALVIN CYCLE PROTEIN CP12-2, CHLOROPLASTIC"/>
    <property type="match status" value="1"/>
</dbReference>
<dbReference type="KEGG" id="oxy:HCG48_15730"/>
<dbReference type="GO" id="GO:0080153">
    <property type="term" value="P:negative regulation of reductive pentose-phosphate cycle"/>
    <property type="evidence" value="ECO:0007669"/>
    <property type="project" value="TreeGrafter"/>
</dbReference>
<dbReference type="InterPro" id="IPR039314">
    <property type="entry name" value="CP12-like"/>
</dbReference>
<reference evidence="2 3" key="1">
    <citation type="submission" date="2020-04" db="EMBL/GenBank/DDBJ databases">
        <authorList>
            <person name="Basu S."/>
            <person name="Maruthanayagam V."/>
            <person name="Chakraborty S."/>
            <person name="Pramanik A."/>
            <person name="Mukherjee J."/>
            <person name="Brink B."/>
        </authorList>
    </citation>
    <scope>NUCLEOTIDE SEQUENCE [LARGE SCALE GENOMIC DNA]</scope>
    <source>
        <strain evidence="2 3">AP17</strain>
    </source>
</reference>
<evidence type="ECO:0000259" key="1">
    <source>
        <dbReference type="SMART" id="SM01093"/>
    </source>
</evidence>